<feature type="compositionally biased region" description="Low complexity" evidence="1">
    <location>
        <begin position="40"/>
        <end position="49"/>
    </location>
</feature>
<feature type="domain" description="DUF6604" evidence="2">
    <location>
        <begin position="41"/>
        <end position="159"/>
    </location>
</feature>
<dbReference type="EMBL" id="QKXC01000142">
    <property type="protein sequence ID" value="RBR16528.1"/>
    <property type="molecule type" value="Genomic_DNA"/>
</dbReference>
<evidence type="ECO:0000256" key="1">
    <source>
        <dbReference type="SAM" id="MobiDB-lite"/>
    </source>
</evidence>
<dbReference type="RefSeq" id="XP_031014882.1">
    <property type="nucleotide sequence ID" value="XM_031161079.1"/>
</dbReference>
<dbReference type="OrthoDB" id="5238236at2759"/>
<proteinExistence type="predicted"/>
<organism evidence="3 4">
    <name type="scientific">Fusarium coffeatum</name>
    <dbReference type="NCBI Taxonomy" id="231269"/>
    <lineage>
        <taxon>Eukaryota</taxon>
        <taxon>Fungi</taxon>
        <taxon>Dikarya</taxon>
        <taxon>Ascomycota</taxon>
        <taxon>Pezizomycotina</taxon>
        <taxon>Sordariomycetes</taxon>
        <taxon>Hypocreomycetidae</taxon>
        <taxon>Hypocreales</taxon>
        <taxon>Nectriaceae</taxon>
        <taxon>Fusarium</taxon>
        <taxon>Fusarium incarnatum-equiseti species complex</taxon>
    </lineage>
</organism>
<accession>A0A366RJ40</accession>
<dbReference type="AlphaFoldDB" id="A0A366RJ40"/>
<evidence type="ECO:0000259" key="2">
    <source>
        <dbReference type="Pfam" id="PF20253"/>
    </source>
</evidence>
<evidence type="ECO:0000313" key="4">
    <source>
        <dbReference type="Proteomes" id="UP000253153"/>
    </source>
</evidence>
<name>A0A366RJ40_9HYPO</name>
<dbReference type="InterPro" id="IPR046539">
    <property type="entry name" value="DUF6604"/>
</dbReference>
<dbReference type="Pfam" id="PF20253">
    <property type="entry name" value="DUF6604"/>
    <property type="match status" value="1"/>
</dbReference>
<sequence>MASANSYSVIIRSQMLSQMPDIRTSSESSKRSAKILKPFSDSADSTSTDTVDRLTNQFDALEVYEPSEDFIDAPDMQRLEPTKKEEAIYEVDPSESLDEALIAFCIMCKDLAEIRKCILNLWLELVTPVKGGPDHDPGVLAVVTNTAVEFGRSIAEDAMPAFEKHGGTVAMGREYMLRTTAWEAGSDFDPYLKEASTGHGFYDALSHCFHLTETTL</sequence>
<feature type="region of interest" description="Disordered" evidence="1">
    <location>
        <begin position="19"/>
        <end position="50"/>
    </location>
</feature>
<reference evidence="3 4" key="1">
    <citation type="submission" date="2018-06" db="EMBL/GenBank/DDBJ databases">
        <title>Fusarium incarnatum-equiseti species complex species 28.</title>
        <authorList>
            <person name="Gardiner D.M."/>
        </authorList>
    </citation>
    <scope>NUCLEOTIDE SEQUENCE [LARGE SCALE GENOMIC DNA]</scope>
    <source>
        <strain evidence="3 4">FIESC_28</strain>
    </source>
</reference>
<keyword evidence="4" id="KW-1185">Reference proteome</keyword>
<gene>
    <name evidence="3" type="ORF">FIESC28_06937</name>
</gene>
<dbReference type="PANTHER" id="PTHR38795:SF1">
    <property type="entry name" value="DUF6604 DOMAIN-CONTAINING PROTEIN"/>
    <property type="match status" value="1"/>
</dbReference>
<dbReference type="PANTHER" id="PTHR38795">
    <property type="entry name" value="DUF6604 DOMAIN-CONTAINING PROTEIN"/>
    <property type="match status" value="1"/>
</dbReference>
<dbReference type="GeneID" id="41996375"/>
<evidence type="ECO:0000313" key="3">
    <source>
        <dbReference type="EMBL" id="RBR16528.1"/>
    </source>
</evidence>
<comment type="caution">
    <text evidence="3">The sequence shown here is derived from an EMBL/GenBank/DDBJ whole genome shotgun (WGS) entry which is preliminary data.</text>
</comment>
<dbReference type="Proteomes" id="UP000253153">
    <property type="component" value="Unassembled WGS sequence"/>
</dbReference>
<protein>
    <recommendedName>
        <fullName evidence="2">DUF6604 domain-containing protein</fullName>
    </recommendedName>
</protein>